<sequence>MNAQLIEDYKKGKILLFVGAGVSANLGLPTWGKLINRLASELGYDPDVFKTYGDFLALAEYYRIKKGGLGSLRSWMDREWHDPRIDVSSSDIHKYIATGIFPVIYTTNYDNWIEKSYEYHKVEYNKIVNVSDISNCLPNRREIVKFHGDFSNDSSIVLSETSYYQRLQFETPLDIKLRADILGKSVLFIGYSLQDINTRYLFYKLSNLWDNYGSGLVKPQSYLFSSKSNPIQETVLEQWGIQTITSKIDESGEALRNFLHELINS</sequence>
<dbReference type="RefSeq" id="WP_117988688.1">
    <property type="nucleotide sequence ID" value="NZ_CABMFG010000064.1"/>
</dbReference>
<dbReference type="OrthoDB" id="78172at2"/>
<dbReference type="SUPFAM" id="SSF52467">
    <property type="entry name" value="DHS-like NAD/FAD-binding domain"/>
    <property type="match status" value="1"/>
</dbReference>
<organism evidence="1 2">
    <name type="scientific">Bacteroides stercorirosoris</name>
    <dbReference type="NCBI Taxonomy" id="871324"/>
    <lineage>
        <taxon>Bacteria</taxon>
        <taxon>Pseudomonadati</taxon>
        <taxon>Bacteroidota</taxon>
        <taxon>Bacteroidia</taxon>
        <taxon>Bacteroidales</taxon>
        <taxon>Bacteroidaceae</taxon>
        <taxon>Bacteroides</taxon>
    </lineage>
</organism>
<protein>
    <submittedName>
        <fullName evidence="1">Sir2 family NAD-dependent protein deacetylase</fullName>
    </submittedName>
</protein>
<accession>A0A413GT19</accession>
<evidence type="ECO:0000313" key="2">
    <source>
        <dbReference type="Proteomes" id="UP000286075"/>
    </source>
</evidence>
<dbReference type="AlphaFoldDB" id="A0A413GT19"/>
<dbReference type="Gene3D" id="3.40.50.1220">
    <property type="entry name" value="TPP-binding domain"/>
    <property type="match status" value="1"/>
</dbReference>
<dbReference type="PIRSF" id="PIRSF033541">
    <property type="entry name" value="ORF25P_Sir2"/>
    <property type="match status" value="1"/>
</dbReference>
<comment type="caution">
    <text evidence="1">The sequence shown here is derived from an EMBL/GenBank/DDBJ whole genome shotgun (WGS) entry which is preliminary data.</text>
</comment>
<name>A0A413GT19_9BACE</name>
<evidence type="ECO:0000313" key="1">
    <source>
        <dbReference type="EMBL" id="RGX74272.1"/>
    </source>
</evidence>
<gene>
    <name evidence="1" type="ORF">DXA68_22320</name>
</gene>
<dbReference type="InterPro" id="IPR029035">
    <property type="entry name" value="DHS-like_NAD/FAD-binding_dom"/>
</dbReference>
<reference evidence="1 2" key="1">
    <citation type="submission" date="2018-08" db="EMBL/GenBank/DDBJ databases">
        <title>A genome reference for cultivated species of the human gut microbiota.</title>
        <authorList>
            <person name="Zou Y."/>
            <person name="Xue W."/>
            <person name="Luo G."/>
        </authorList>
    </citation>
    <scope>NUCLEOTIDE SEQUENCE [LARGE SCALE GENOMIC DNA]</scope>
    <source>
        <strain evidence="1 2">OF03-9BH</strain>
    </source>
</reference>
<dbReference type="InterPro" id="IPR014583">
    <property type="entry name" value="Uncharacterised_Sir2-like"/>
</dbReference>
<dbReference type="Pfam" id="PF13289">
    <property type="entry name" value="SIR2_2"/>
    <property type="match status" value="1"/>
</dbReference>
<proteinExistence type="predicted"/>
<dbReference type="EMBL" id="QSCF01000064">
    <property type="protein sequence ID" value="RGX74272.1"/>
    <property type="molecule type" value="Genomic_DNA"/>
</dbReference>
<dbReference type="Proteomes" id="UP000286075">
    <property type="component" value="Unassembled WGS sequence"/>
</dbReference>